<feature type="non-terminal residue" evidence="2">
    <location>
        <position position="457"/>
    </location>
</feature>
<keyword evidence="3" id="KW-1185">Reference proteome</keyword>
<dbReference type="Proteomes" id="UP000474175">
    <property type="component" value="Unassembled WGS sequence"/>
</dbReference>
<dbReference type="Pfam" id="PF13401">
    <property type="entry name" value="AAA_22"/>
    <property type="match status" value="1"/>
</dbReference>
<name>A0A6L9L944_9BACT</name>
<evidence type="ECO:0000313" key="3">
    <source>
        <dbReference type="Proteomes" id="UP000474175"/>
    </source>
</evidence>
<sequence length="457" mass="53810">MNTQWLKLRPYDGDQKKAFEELVCQLADSEPIGNRVQFIRVAAPDGGKEAYCTLSTDEEYGWQAKFFTSMSETQWRQLDESIETVLNKHPKLIRYYICTPLDREDPRIDKQRWFMDKWNERVEKWQGLAQRTNRTVDFIYWGNYELFDRLSRPINVGRSSFWFQETELSEEWFTRRLGESICHLGNRYTPEVDFQLPIAKVFHGLARDTHFLVRWSEEFNQFKITAYKAIHQLHVQDQRVNELGDIFKQHLTLLNQFEEINRPYRLSIVNREVIIDAFNQLLSCVNDIISRFYELNRIAKEKKKASGQYDSEYSNSYGWDIEKFREVSSSIHKYREYINSLEVQAANSPAILLSGDAGMGKSHLLADIAQKRKEENLPTVLVLGQHFTTTDEPWTQILRQLHLSCNRDTFLATLNSYGETLGSRVLLCIDAINEGQGLYVWGEYIRGFLFEVAHYPW</sequence>
<dbReference type="GO" id="GO:0005524">
    <property type="term" value="F:ATP binding"/>
    <property type="evidence" value="ECO:0007669"/>
    <property type="project" value="UniProtKB-KW"/>
</dbReference>
<dbReference type="AlphaFoldDB" id="A0A6L9L944"/>
<proteinExistence type="predicted"/>
<organism evidence="2 3">
    <name type="scientific">Spirosoma terrae</name>
    <dbReference type="NCBI Taxonomy" id="1968276"/>
    <lineage>
        <taxon>Bacteria</taxon>
        <taxon>Pseudomonadati</taxon>
        <taxon>Bacteroidota</taxon>
        <taxon>Cytophagia</taxon>
        <taxon>Cytophagales</taxon>
        <taxon>Cytophagaceae</taxon>
        <taxon>Spirosoma</taxon>
    </lineage>
</organism>
<dbReference type="GO" id="GO:0016887">
    <property type="term" value="F:ATP hydrolysis activity"/>
    <property type="evidence" value="ECO:0007669"/>
    <property type="project" value="InterPro"/>
</dbReference>
<dbReference type="InterPro" id="IPR049945">
    <property type="entry name" value="AAA_22"/>
</dbReference>
<evidence type="ECO:0000259" key="1">
    <source>
        <dbReference type="Pfam" id="PF13401"/>
    </source>
</evidence>
<comment type="caution">
    <text evidence="2">The sequence shown here is derived from an EMBL/GenBank/DDBJ whole genome shotgun (WGS) entry which is preliminary data.</text>
</comment>
<protein>
    <submittedName>
        <fullName evidence="2">ATP-binding protein</fullName>
    </submittedName>
</protein>
<dbReference type="InterPro" id="IPR027417">
    <property type="entry name" value="P-loop_NTPase"/>
</dbReference>
<dbReference type="SUPFAM" id="SSF52540">
    <property type="entry name" value="P-loop containing nucleoside triphosphate hydrolases"/>
    <property type="match status" value="1"/>
</dbReference>
<evidence type="ECO:0000313" key="2">
    <source>
        <dbReference type="EMBL" id="NDU96930.1"/>
    </source>
</evidence>
<keyword evidence="2" id="KW-0067">ATP-binding</keyword>
<dbReference type="Gene3D" id="3.40.50.300">
    <property type="entry name" value="P-loop containing nucleotide triphosphate hydrolases"/>
    <property type="match status" value="1"/>
</dbReference>
<dbReference type="RefSeq" id="WP_170305408.1">
    <property type="nucleotide sequence ID" value="NZ_JAAFZH010000009.1"/>
</dbReference>
<reference evidence="2 3" key="1">
    <citation type="submission" date="2020-02" db="EMBL/GenBank/DDBJ databases">
        <title>Draft genome sequence of two Spirosoma agri KCTC 52727 and Spirosoma terrae KCTC 52035.</title>
        <authorList>
            <person name="Rojas J."/>
            <person name="Ambika Manirajan B."/>
            <person name="Suarez C."/>
            <person name="Ratering S."/>
            <person name="Schnell S."/>
        </authorList>
    </citation>
    <scope>NUCLEOTIDE SEQUENCE [LARGE SCALE GENOMIC DNA]</scope>
    <source>
        <strain evidence="2 3">KCTC 52035</strain>
    </source>
</reference>
<dbReference type="EMBL" id="JAAFZH010000009">
    <property type="protein sequence ID" value="NDU96930.1"/>
    <property type="molecule type" value="Genomic_DNA"/>
</dbReference>
<feature type="domain" description="ORC1/DEAH AAA+ ATPase" evidence="1">
    <location>
        <begin position="350"/>
        <end position="430"/>
    </location>
</feature>
<gene>
    <name evidence="2" type="ORF">GK108_18745</name>
</gene>
<keyword evidence="2" id="KW-0547">Nucleotide-binding</keyword>
<accession>A0A6L9L944</accession>